<sequence length="110" mass="12754">MPTPYEKETEHLRKILAEVEADENPVFYNDDNGPEDVLEEVFSDRESFCEHDTESEDDGYSGTEDVNNLELLALEESTECRKTKFRQNIRCHNIVSRLLGTKEPTLFINI</sequence>
<dbReference type="EMBL" id="BGPR01000376">
    <property type="protein sequence ID" value="GBM16575.1"/>
    <property type="molecule type" value="Genomic_DNA"/>
</dbReference>
<evidence type="ECO:0000313" key="2">
    <source>
        <dbReference type="Proteomes" id="UP000499080"/>
    </source>
</evidence>
<proteinExistence type="predicted"/>
<dbReference type="Proteomes" id="UP000499080">
    <property type="component" value="Unassembled WGS sequence"/>
</dbReference>
<evidence type="ECO:0000313" key="1">
    <source>
        <dbReference type="EMBL" id="GBM16575.1"/>
    </source>
</evidence>
<protein>
    <submittedName>
        <fullName evidence="1">Uncharacterized protein</fullName>
    </submittedName>
</protein>
<organism evidence="1 2">
    <name type="scientific">Araneus ventricosus</name>
    <name type="common">Orbweaver spider</name>
    <name type="synonym">Epeira ventricosa</name>
    <dbReference type="NCBI Taxonomy" id="182803"/>
    <lineage>
        <taxon>Eukaryota</taxon>
        <taxon>Metazoa</taxon>
        <taxon>Ecdysozoa</taxon>
        <taxon>Arthropoda</taxon>
        <taxon>Chelicerata</taxon>
        <taxon>Arachnida</taxon>
        <taxon>Araneae</taxon>
        <taxon>Araneomorphae</taxon>
        <taxon>Entelegynae</taxon>
        <taxon>Araneoidea</taxon>
        <taxon>Araneidae</taxon>
        <taxon>Araneus</taxon>
    </lineage>
</organism>
<keyword evidence="2" id="KW-1185">Reference proteome</keyword>
<name>A0A4Y2DLR4_ARAVE</name>
<reference evidence="1 2" key="1">
    <citation type="journal article" date="2019" name="Sci. Rep.">
        <title>Orb-weaving spider Araneus ventricosus genome elucidates the spidroin gene catalogue.</title>
        <authorList>
            <person name="Kono N."/>
            <person name="Nakamura H."/>
            <person name="Ohtoshi R."/>
            <person name="Moran D.A.P."/>
            <person name="Shinohara A."/>
            <person name="Yoshida Y."/>
            <person name="Fujiwara M."/>
            <person name="Mori M."/>
            <person name="Tomita M."/>
            <person name="Arakawa K."/>
        </authorList>
    </citation>
    <scope>NUCLEOTIDE SEQUENCE [LARGE SCALE GENOMIC DNA]</scope>
</reference>
<gene>
    <name evidence="1" type="ORF">AVEN_223505_1</name>
</gene>
<dbReference type="AlphaFoldDB" id="A0A4Y2DLR4"/>
<accession>A0A4Y2DLR4</accession>
<comment type="caution">
    <text evidence="1">The sequence shown here is derived from an EMBL/GenBank/DDBJ whole genome shotgun (WGS) entry which is preliminary data.</text>
</comment>